<comment type="caution">
    <text evidence="6">The sequence shown here is derived from an EMBL/GenBank/DDBJ whole genome shotgun (WGS) entry which is preliminary data.</text>
</comment>
<dbReference type="RefSeq" id="WP_242623102.1">
    <property type="nucleotide sequence ID" value="NZ_SHKL01000001.1"/>
</dbReference>
<dbReference type="SUPFAM" id="SSF53223">
    <property type="entry name" value="Aminoacid dehydrogenase-like, N-terminal domain"/>
    <property type="match status" value="1"/>
</dbReference>
<keyword evidence="7" id="KW-1185">Reference proteome</keyword>
<dbReference type="Pfam" id="PF18317">
    <property type="entry name" value="SDH_C"/>
    <property type="match status" value="1"/>
</dbReference>
<feature type="compositionally biased region" description="Low complexity" evidence="3">
    <location>
        <begin position="121"/>
        <end position="132"/>
    </location>
</feature>
<dbReference type="GO" id="GO:0009423">
    <property type="term" value="P:chorismate biosynthetic process"/>
    <property type="evidence" value="ECO:0007669"/>
    <property type="project" value="TreeGrafter"/>
</dbReference>
<keyword evidence="2" id="KW-0057">Aromatic amino acid biosynthesis</keyword>
<reference evidence="6 7" key="1">
    <citation type="submission" date="2019-02" db="EMBL/GenBank/DDBJ databases">
        <title>Sequencing the genomes of 1000 actinobacteria strains.</title>
        <authorList>
            <person name="Klenk H.-P."/>
        </authorList>
    </citation>
    <scope>NUCLEOTIDE SEQUENCE [LARGE SCALE GENOMIC DNA]</scope>
    <source>
        <strain evidence="6 7">DSM 45779</strain>
    </source>
</reference>
<dbReference type="EMBL" id="SHKL01000001">
    <property type="protein sequence ID" value="RZT86073.1"/>
    <property type="molecule type" value="Genomic_DNA"/>
</dbReference>
<dbReference type="InterPro" id="IPR041121">
    <property type="entry name" value="SDH_C"/>
</dbReference>
<dbReference type="GO" id="GO:0004764">
    <property type="term" value="F:shikimate 3-dehydrogenase (NADP+) activity"/>
    <property type="evidence" value="ECO:0007669"/>
    <property type="project" value="InterPro"/>
</dbReference>
<dbReference type="InterPro" id="IPR013708">
    <property type="entry name" value="Shikimate_DH-bd_N"/>
</dbReference>
<evidence type="ECO:0000256" key="2">
    <source>
        <dbReference type="ARBA" id="ARBA00023141"/>
    </source>
</evidence>
<dbReference type="GO" id="GO:0005829">
    <property type="term" value="C:cytosol"/>
    <property type="evidence" value="ECO:0007669"/>
    <property type="project" value="TreeGrafter"/>
</dbReference>
<sequence length="344" mass="34325">MSPEPTSRRAAVLGSPITHSLSPALHNAAYTALGLPGWHYDAHEVDERALPGFVDSLGPEWAGLSLTMPLKRVALDVADHVAPAAAAIGAANTLVFGPDGRTVHNTDVTGIVAALRRARDAGVPGPDGAVAAEADRPAAGSGAFAVEPDGPAAGSGDLATGSGDLATGSGTGRDSSAGSRGRAVNRAVVLGAGGTAQAAIAALAELGMPEVAVLVRDAGRTTELRETARRLGTDPQIRAVLTDPLEAARALDGADVVISTLPAGAADELAGARWRPGTTLLDAVYAPWPTAVAAGAAAGGATIVSGLEMLLQQAIAQVELMTGRPGPEQAMREALDAAVLARSA</sequence>
<feature type="domain" description="SDH C-terminal" evidence="5">
    <location>
        <begin position="306"/>
        <end position="335"/>
    </location>
</feature>
<gene>
    <name evidence="6" type="ORF">EV383_2961</name>
</gene>
<evidence type="ECO:0000256" key="1">
    <source>
        <dbReference type="ARBA" id="ARBA00004871"/>
    </source>
</evidence>
<dbReference type="InterPro" id="IPR046346">
    <property type="entry name" value="Aminoacid_DH-like_N_sf"/>
</dbReference>
<dbReference type="SUPFAM" id="SSF51735">
    <property type="entry name" value="NAD(P)-binding Rossmann-fold domains"/>
    <property type="match status" value="1"/>
</dbReference>
<protein>
    <submittedName>
        <fullName evidence="6">Shikimate dehydrogenase</fullName>
    </submittedName>
</protein>
<dbReference type="InterPro" id="IPR022893">
    <property type="entry name" value="Shikimate_DH_fam"/>
</dbReference>
<evidence type="ECO:0000313" key="6">
    <source>
        <dbReference type="EMBL" id="RZT86073.1"/>
    </source>
</evidence>
<dbReference type="GO" id="GO:0019632">
    <property type="term" value="P:shikimate metabolic process"/>
    <property type="evidence" value="ECO:0007669"/>
    <property type="project" value="TreeGrafter"/>
</dbReference>
<comment type="pathway">
    <text evidence="1">Metabolic intermediate biosynthesis; chorismate biosynthesis; chorismate from D-erythrose 4-phosphate and phosphoenolpyruvate: step 4/7.</text>
</comment>
<dbReference type="Gene3D" id="3.40.50.720">
    <property type="entry name" value="NAD(P)-binding Rossmann-like Domain"/>
    <property type="match status" value="1"/>
</dbReference>
<feature type="domain" description="Shikimate dehydrogenase substrate binding N-terminal" evidence="4">
    <location>
        <begin position="12"/>
        <end position="94"/>
    </location>
</feature>
<feature type="region of interest" description="Disordered" evidence="3">
    <location>
        <begin position="121"/>
        <end position="181"/>
    </location>
</feature>
<dbReference type="GO" id="GO:0050661">
    <property type="term" value="F:NADP binding"/>
    <property type="evidence" value="ECO:0007669"/>
    <property type="project" value="TreeGrafter"/>
</dbReference>
<dbReference type="Gene3D" id="3.40.50.10860">
    <property type="entry name" value="Leucine Dehydrogenase, chain A, domain 1"/>
    <property type="match status" value="1"/>
</dbReference>
<dbReference type="GO" id="GO:0009073">
    <property type="term" value="P:aromatic amino acid family biosynthetic process"/>
    <property type="evidence" value="ECO:0007669"/>
    <property type="project" value="UniProtKB-KW"/>
</dbReference>
<evidence type="ECO:0000256" key="3">
    <source>
        <dbReference type="SAM" id="MobiDB-lite"/>
    </source>
</evidence>
<keyword evidence="2" id="KW-0028">Amino-acid biosynthesis</keyword>
<proteinExistence type="predicted"/>
<name>A0A4Q7V0H3_PSEST</name>
<dbReference type="PANTHER" id="PTHR21089">
    <property type="entry name" value="SHIKIMATE DEHYDROGENASE"/>
    <property type="match status" value="1"/>
</dbReference>
<dbReference type="AlphaFoldDB" id="A0A4Q7V0H3"/>
<dbReference type="PANTHER" id="PTHR21089:SF1">
    <property type="entry name" value="BIFUNCTIONAL 3-DEHYDROQUINATE DEHYDRATASE_SHIKIMATE DEHYDROGENASE, CHLOROPLASTIC"/>
    <property type="match status" value="1"/>
</dbReference>
<dbReference type="Proteomes" id="UP000291591">
    <property type="component" value="Unassembled WGS sequence"/>
</dbReference>
<accession>A0A4Q7V0H3</accession>
<dbReference type="InterPro" id="IPR036291">
    <property type="entry name" value="NAD(P)-bd_dom_sf"/>
</dbReference>
<evidence type="ECO:0000259" key="5">
    <source>
        <dbReference type="Pfam" id="PF18317"/>
    </source>
</evidence>
<organism evidence="6 7">
    <name type="scientific">Pseudonocardia sediminis</name>
    <dbReference type="NCBI Taxonomy" id="1397368"/>
    <lineage>
        <taxon>Bacteria</taxon>
        <taxon>Bacillati</taxon>
        <taxon>Actinomycetota</taxon>
        <taxon>Actinomycetes</taxon>
        <taxon>Pseudonocardiales</taxon>
        <taxon>Pseudonocardiaceae</taxon>
        <taxon>Pseudonocardia</taxon>
    </lineage>
</organism>
<dbReference type="Pfam" id="PF08501">
    <property type="entry name" value="Shikimate_dh_N"/>
    <property type="match status" value="1"/>
</dbReference>
<evidence type="ECO:0000313" key="7">
    <source>
        <dbReference type="Proteomes" id="UP000291591"/>
    </source>
</evidence>
<evidence type="ECO:0000259" key="4">
    <source>
        <dbReference type="Pfam" id="PF08501"/>
    </source>
</evidence>